<proteinExistence type="inferred from homology"/>
<evidence type="ECO:0000259" key="6">
    <source>
        <dbReference type="Pfam" id="PF00535"/>
    </source>
</evidence>
<name>A0A378T9C9_9MYCO</name>
<comment type="pathway">
    <text evidence="1">Cell wall biogenesis; cell wall polysaccharide biosynthesis.</text>
</comment>
<evidence type="ECO:0000313" key="8">
    <source>
        <dbReference type="Proteomes" id="UP000254978"/>
    </source>
</evidence>
<dbReference type="Pfam" id="PF00535">
    <property type="entry name" value="Glycos_transf_2"/>
    <property type="match status" value="1"/>
</dbReference>
<feature type="domain" description="Glycosyltransferase 2-like" evidence="6">
    <location>
        <begin position="13"/>
        <end position="106"/>
    </location>
</feature>
<comment type="similarity">
    <text evidence="2">Belongs to the glycosyltransferase 2 family.</text>
</comment>
<dbReference type="PANTHER" id="PTHR43179:SF12">
    <property type="entry name" value="GALACTOFURANOSYLTRANSFERASE GLFT2"/>
    <property type="match status" value="1"/>
</dbReference>
<dbReference type="SUPFAM" id="SSF53448">
    <property type="entry name" value="Nucleotide-diphospho-sugar transferases"/>
    <property type="match status" value="1"/>
</dbReference>
<organism evidence="7 8">
    <name type="scientific">Mycolicibacterium tokaiense</name>
    <dbReference type="NCBI Taxonomy" id="39695"/>
    <lineage>
        <taxon>Bacteria</taxon>
        <taxon>Bacillati</taxon>
        <taxon>Actinomycetota</taxon>
        <taxon>Actinomycetes</taxon>
        <taxon>Mycobacteriales</taxon>
        <taxon>Mycobacteriaceae</taxon>
        <taxon>Mycolicibacterium</taxon>
    </lineage>
</organism>
<protein>
    <submittedName>
        <fullName evidence="7">Glycosyl transferase family protein</fullName>
        <ecNumber evidence="7">2.4.-.-</ecNumber>
    </submittedName>
</protein>
<dbReference type="PANTHER" id="PTHR43179">
    <property type="entry name" value="RHAMNOSYLTRANSFERASE WBBL"/>
    <property type="match status" value="1"/>
</dbReference>
<dbReference type="InterPro" id="IPR029044">
    <property type="entry name" value="Nucleotide-diphossugar_trans"/>
</dbReference>
<dbReference type="RefSeq" id="WP_232067958.1">
    <property type="nucleotide sequence ID" value="NZ_AP022600.1"/>
</dbReference>
<keyword evidence="3 7" id="KW-0328">Glycosyltransferase</keyword>
<evidence type="ECO:0000256" key="5">
    <source>
        <dbReference type="ARBA" id="ARBA00023316"/>
    </source>
</evidence>
<evidence type="ECO:0000313" key="7">
    <source>
        <dbReference type="EMBL" id="STZ56767.1"/>
    </source>
</evidence>
<evidence type="ECO:0000256" key="3">
    <source>
        <dbReference type="ARBA" id="ARBA00022676"/>
    </source>
</evidence>
<sequence>MISLSEPTSVVAAIPNYNMGESLQRLLPQVLGQGYDRVLVLDDASTDHSVDVVAGFSGAVEMVRSPVNQGAGANRNQVLNHVADGDLIHFIDADMDLATDNIGAVARDVFTRYAADGVGAVGGLVSRADGSQEPFNFGPVFSLKTVLASAPPMLDRIRHRPRLVRAIRRVGVPGQRYWPDVFATPVARPAYWLHEGNMLINAGVFAAVGGYDTKVRYHEAQDLGIRLEKLGVKRQFDPVIAVVHHYIDVRGTSRGKQERDSVAYLIRKHGVGRFLFER</sequence>
<reference evidence="7 8" key="1">
    <citation type="submission" date="2018-06" db="EMBL/GenBank/DDBJ databases">
        <authorList>
            <consortium name="Pathogen Informatics"/>
            <person name="Doyle S."/>
        </authorList>
    </citation>
    <scope>NUCLEOTIDE SEQUENCE [LARGE SCALE GENOMIC DNA]</scope>
    <source>
        <strain evidence="7 8">NCTC10821</strain>
    </source>
</reference>
<evidence type="ECO:0000256" key="1">
    <source>
        <dbReference type="ARBA" id="ARBA00004776"/>
    </source>
</evidence>
<evidence type="ECO:0000256" key="2">
    <source>
        <dbReference type="ARBA" id="ARBA00006739"/>
    </source>
</evidence>
<keyword evidence="8" id="KW-1185">Reference proteome</keyword>
<dbReference type="GO" id="GO:0016757">
    <property type="term" value="F:glycosyltransferase activity"/>
    <property type="evidence" value="ECO:0007669"/>
    <property type="project" value="UniProtKB-KW"/>
</dbReference>
<gene>
    <name evidence="7" type="primary">wbbL_1</name>
    <name evidence="7" type="ORF">NCTC10821_00260</name>
</gene>
<dbReference type="Gene3D" id="3.90.550.10">
    <property type="entry name" value="Spore Coat Polysaccharide Biosynthesis Protein SpsA, Chain A"/>
    <property type="match status" value="1"/>
</dbReference>
<evidence type="ECO:0000256" key="4">
    <source>
        <dbReference type="ARBA" id="ARBA00022679"/>
    </source>
</evidence>
<dbReference type="InterPro" id="IPR001173">
    <property type="entry name" value="Glyco_trans_2-like"/>
</dbReference>
<dbReference type="GO" id="GO:0071555">
    <property type="term" value="P:cell wall organization"/>
    <property type="evidence" value="ECO:0007669"/>
    <property type="project" value="UniProtKB-KW"/>
</dbReference>
<keyword evidence="5" id="KW-0961">Cell wall biogenesis/degradation</keyword>
<dbReference type="EMBL" id="UGQT01000001">
    <property type="protein sequence ID" value="STZ56767.1"/>
    <property type="molecule type" value="Genomic_DNA"/>
</dbReference>
<dbReference type="AlphaFoldDB" id="A0A378T9C9"/>
<keyword evidence="4 7" id="KW-0808">Transferase</keyword>
<dbReference type="Proteomes" id="UP000254978">
    <property type="component" value="Unassembled WGS sequence"/>
</dbReference>
<dbReference type="CDD" id="cd00761">
    <property type="entry name" value="Glyco_tranf_GTA_type"/>
    <property type="match status" value="1"/>
</dbReference>
<dbReference type="EC" id="2.4.-.-" evidence="7"/>
<accession>A0A378T9C9</accession>